<dbReference type="SUPFAM" id="SSF53756">
    <property type="entry name" value="UDP-Glycosyltransferase/glycogen phosphorylase"/>
    <property type="match status" value="1"/>
</dbReference>
<comment type="caution">
    <text evidence="3">The sequence shown here is derived from an EMBL/GenBank/DDBJ whole genome shotgun (WGS) entry which is preliminary data.</text>
</comment>
<keyword evidence="1" id="KW-0808">Transferase</keyword>
<dbReference type="Pfam" id="PF00534">
    <property type="entry name" value="Glycos_transf_1"/>
    <property type="match status" value="1"/>
</dbReference>
<dbReference type="RefSeq" id="WP_187022521.1">
    <property type="nucleotide sequence ID" value="NZ_JACOPB010000007.1"/>
</dbReference>
<sequence>MKIVIINHTFQQERFYKRWKALAEMHHDLDVTLLTPRKWVDGKRRTLTYGKEIERYGKEIDGENFHIKLIEMIEHKIGTWTSDEMIRIITEIQPDIIYHIGEHRQDSLLQILKNRKKYYPKAKVIAFSMRGHQQSLQLKISNNFLKQGKHCVGYLWNYSRLQYFNRNCDAVFCHYPEAMSEFRREGYKKPIFMQTQVGVDTDVFYANAESRQRIRNMYNIGDAYLFGSASRFADGKGLTEIIQALPKEGNWKYLMIGSGRSDEVKKIQQQIQNRGLSNKIILTGFIEDWGDMAAYWNAIDCAVHVPLTTAEWEETFSLSLVQAMATRLPVIGSSSGSVPYQIGDNGIIVEEKDIQALHDKFVYMINNPDYGRQIGEIMMRRAVNCFSIKHLNDIFYDTIVDINHGIYDWRKIDMTKYRECEYIG</sequence>
<evidence type="ECO:0000256" key="1">
    <source>
        <dbReference type="ARBA" id="ARBA00022679"/>
    </source>
</evidence>
<keyword evidence="4" id="KW-1185">Reference proteome</keyword>
<accession>A0ABR7H8P2</accession>
<evidence type="ECO:0000313" key="3">
    <source>
        <dbReference type="EMBL" id="MBC5709488.1"/>
    </source>
</evidence>
<dbReference type="Gene3D" id="3.40.50.2000">
    <property type="entry name" value="Glycogen Phosphorylase B"/>
    <property type="match status" value="2"/>
</dbReference>
<reference evidence="3 4" key="1">
    <citation type="submission" date="2020-08" db="EMBL/GenBank/DDBJ databases">
        <title>Genome public.</title>
        <authorList>
            <person name="Liu C."/>
            <person name="Sun Q."/>
        </authorList>
    </citation>
    <scope>NUCLEOTIDE SEQUENCE [LARGE SCALE GENOMIC DNA]</scope>
    <source>
        <strain evidence="3 4">NSJ-66</strain>
    </source>
</reference>
<proteinExistence type="predicted"/>
<gene>
    <name evidence="3" type="ORF">H8S75_16135</name>
</gene>
<protein>
    <submittedName>
        <fullName evidence="3">Glycosyltransferase</fullName>
    </submittedName>
</protein>
<dbReference type="EMBL" id="JACOPB010000007">
    <property type="protein sequence ID" value="MBC5709488.1"/>
    <property type="molecule type" value="Genomic_DNA"/>
</dbReference>
<dbReference type="PANTHER" id="PTHR46401:SF2">
    <property type="entry name" value="GLYCOSYLTRANSFERASE WBBK-RELATED"/>
    <property type="match status" value="1"/>
</dbReference>
<dbReference type="InterPro" id="IPR001296">
    <property type="entry name" value="Glyco_trans_1"/>
</dbReference>
<dbReference type="CDD" id="cd03801">
    <property type="entry name" value="GT4_PimA-like"/>
    <property type="match status" value="1"/>
</dbReference>
<feature type="domain" description="Glycosyl transferase family 1" evidence="2">
    <location>
        <begin position="212"/>
        <end position="376"/>
    </location>
</feature>
<evidence type="ECO:0000259" key="2">
    <source>
        <dbReference type="Pfam" id="PF00534"/>
    </source>
</evidence>
<dbReference type="PANTHER" id="PTHR46401">
    <property type="entry name" value="GLYCOSYLTRANSFERASE WBBK-RELATED"/>
    <property type="match status" value="1"/>
</dbReference>
<name>A0ABR7H8P2_9FIRM</name>
<evidence type="ECO:0000313" key="4">
    <source>
        <dbReference type="Proteomes" id="UP000634672"/>
    </source>
</evidence>
<organism evidence="3 4">
    <name type="scientific">Hungatella hominis</name>
    <dbReference type="NCBI Taxonomy" id="2763050"/>
    <lineage>
        <taxon>Bacteria</taxon>
        <taxon>Bacillati</taxon>
        <taxon>Bacillota</taxon>
        <taxon>Clostridia</taxon>
        <taxon>Lachnospirales</taxon>
        <taxon>Lachnospiraceae</taxon>
        <taxon>Hungatella</taxon>
    </lineage>
</organism>
<dbReference type="Proteomes" id="UP000634672">
    <property type="component" value="Unassembled WGS sequence"/>
</dbReference>